<evidence type="ECO:0000313" key="1">
    <source>
        <dbReference type="EMBL" id="OIO07878.1"/>
    </source>
</evidence>
<accession>A0A1J4TBM0</accession>
<comment type="caution">
    <text evidence="1">The sequence shown here is derived from an EMBL/GenBank/DDBJ whole genome shotgun (WGS) entry which is preliminary data.</text>
</comment>
<protein>
    <submittedName>
        <fullName evidence="1">Uncharacterized protein</fullName>
    </submittedName>
</protein>
<organism evidence="1 2">
    <name type="scientific">Candidatus Falkowbacteria bacterium CG1_02_37_44</name>
    <dbReference type="NCBI Taxonomy" id="1805146"/>
    <lineage>
        <taxon>Bacteria</taxon>
        <taxon>Candidatus Falkowiibacteriota</taxon>
    </lineage>
</organism>
<reference evidence="1 2" key="1">
    <citation type="journal article" date="2016" name="Environ. Microbiol.">
        <title>Genomic resolution of a cold subsurface aquifer community provides metabolic insights for novel microbes adapted to high CO concentrations.</title>
        <authorList>
            <person name="Probst A.J."/>
            <person name="Castelle C.J."/>
            <person name="Singh A."/>
            <person name="Brown C.T."/>
            <person name="Anantharaman K."/>
            <person name="Sharon I."/>
            <person name="Hug L.A."/>
            <person name="Burstein D."/>
            <person name="Emerson J.B."/>
            <person name="Thomas B.C."/>
            <person name="Banfield J.F."/>
        </authorList>
    </citation>
    <scope>NUCLEOTIDE SEQUENCE [LARGE SCALE GENOMIC DNA]</scope>
    <source>
        <strain evidence="1">CG1_02_37_44</strain>
    </source>
</reference>
<sequence>MIILNIKFKPLNKKENGMYYQEKVKFYREIFHLDKDPHIASQCCPGDPRDLTRCNGSGTQKVQETLDKGTPIVLENFGRRVDYTGGRAYDTIMLYVPGEKIDLELLAIMEERAESNLIQCKIRY</sequence>
<dbReference type="AlphaFoldDB" id="A0A1J4TBM0"/>
<dbReference type="Proteomes" id="UP000183192">
    <property type="component" value="Unassembled WGS sequence"/>
</dbReference>
<dbReference type="EMBL" id="MNUU01000030">
    <property type="protein sequence ID" value="OIO07878.1"/>
    <property type="molecule type" value="Genomic_DNA"/>
</dbReference>
<gene>
    <name evidence="1" type="ORF">AUJ27_01660</name>
</gene>
<name>A0A1J4TBM0_9BACT</name>
<proteinExistence type="predicted"/>
<evidence type="ECO:0000313" key="2">
    <source>
        <dbReference type="Proteomes" id="UP000183192"/>
    </source>
</evidence>